<feature type="region of interest" description="Disordered" evidence="1">
    <location>
        <begin position="529"/>
        <end position="557"/>
    </location>
</feature>
<evidence type="ECO:0000256" key="1">
    <source>
        <dbReference type="SAM" id="MobiDB-lite"/>
    </source>
</evidence>
<feature type="region of interest" description="Disordered" evidence="1">
    <location>
        <begin position="22"/>
        <end position="48"/>
    </location>
</feature>
<evidence type="ECO:0000313" key="3">
    <source>
        <dbReference type="Proteomes" id="UP000007431"/>
    </source>
</evidence>
<dbReference type="RefSeq" id="XP_003034979.1">
    <property type="nucleotide sequence ID" value="XM_003034933.1"/>
</dbReference>
<dbReference type="InParanoid" id="D8PVP1"/>
<name>D8PVP1_SCHCM</name>
<gene>
    <name evidence="2" type="ORF">SCHCODRAFT_105265</name>
</gene>
<feature type="compositionally biased region" description="Basic and acidic residues" evidence="1">
    <location>
        <begin position="425"/>
        <end position="446"/>
    </location>
</feature>
<dbReference type="VEuPathDB" id="FungiDB:SCHCODRAFT_01085466"/>
<feature type="non-terminal residue" evidence="2">
    <location>
        <position position="617"/>
    </location>
</feature>
<dbReference type="AlphaFoldDB" id="D8PVP1"/>
<reference evidence="2 3" key="1">
    <citation type="journal article" date="2010" name="Nat. Biotechnol.">
        <title>Genome sequence of the model mushroom Schizophyllum commune.</title>
        <authorList>
            <person name="Ohm R.A."/>
            <person name="de Jong J.F."/>
            <person name="Lugones L.G."/>
            <person name="Aerts A."/>
            <person name="Kothe E."/>
            <person name="Stajich J.E."/>
            <person name="de Vries R.P."/>
            <person name="Record E."/>
            <person name="Levasseur A."/>
            <person name="Baker S.E."/>
            <person name="Bartholomew K.A."/>
            <person name="Coutinho P.M."/>
            <person name="Erdmann S."/>
            <person name="Fowler T.J."/>
            <person name="Gathman A.C."/>
            <person name="Lombard V."/>
            <person name="Henrissat B."/>
            <person name="Knabe N."/>
            <person name="Kuees U."/>
            <person name="Lilly W.W."/>
            <person name="Lindquist E."/>
            <person name="Lucas S."/>
            <person name="Magnuson J.K."/>
            <person name="Piumi F."/>
            <person name="Raudaskoski M."/>
            <person name="Salamov A."/>
            <person name="Schmutz J."/>
            <person name="Schwarze F.W.M.R."/>
            <person name="vanKuyk P.A."/>
            <person name="Horton J.S."/>
            <person name="Grigoriev I.V."/>
            <person name="Woesten H.A.B."/>
        </authorList>
    </citation>
    <scope>NUCLEOTIDE SEQUENCE [LARGE SCALE GENOMIC DNA]</scope>
    <source>
        <strain evidence="3">H4-8 / FGSC 9210</strain>
    </source>
</reference>
<dbReference type="KEGG" id="scm:SCHCO_01085466"/>
<dbReference type="EMBL" id="GL377303">
    <property type="protein sequence ID" value="EFJ00077.1"/>
    <property type="molecule type" value="Genomic_DNA"/>
</dbReference>
<feature type="region of interest" description="Disordered" evidence="1">
    <location>
        <begin position="419"/>
        <end position="446"/>
    </location>
</feature>
<protein>
    <submittedName>
        <fullName evidence="2">Uncharacterized protein</fullName>
    </submittedName>
</protein>
<keyword evidence="3" id="KW-1185">Reference proteome</keyword>
<feature type="compositionally biased region" description="Basic and acidic residues" evidence="1">
    <location>
        <begin position="32"/>
        <end position="41"/>
    </location>
</feature>
<organism evidence="3">
    <name type="scientific">Schizophyllum commune (strain H4-8 / FGSC 9210)</name>
    <name type="common">Split gill fungus</name>
    <dbReference type="NCBI Taxonomy" id="578458"/>
    <lineage>
        <taxon>Eukaryota</taxon>
        <taxon>Fungi</taxon>
        <taxon>Dikarya</taxon>
        <taxon>Basidiomycota</taxon>
        <taxon>Agaricomycotina</taxon>
        <taxon>Agaricomycetes</taxon>
        <taxon>Agaricomycetidae</taxon>
        <taxon>Agaricales</taxon>
        <taxon>Schizophyllaceae</taxon>
        <taxon>Schizophyllum</taxon>
    </lineage>
</organism>
<evidence type="ECO:0000313" key="2">
    <source>
        <dbReference type="EMBL" id="EFJ00077.1"/>
    </source>
</evidence>
<dbReference type="HOGENOM" id="CLU_442895_0_0_1"/>
<sequence>MPKPLGKAPSFIVRKRKREDDPLDALVLESGTQEKKTRDNKGGVYKRAGSLKGQLTEAELKERLSLASINKDTFGGVQDVDMADGDLLKALTVAPLSPEEHSANEAGKQGEDPLYQYLTMTDEYIKSLDKSDDMDCKDGDHWDYFVPHIAEAGQENFLDGKSWATVVGEVDTDEFDFAIPEGYGHGEANEFLGQEDNMDEDNEDDIDYPDEEDNDLYETQVSARAPKKLQRDFSTASVFSVAEEDPEAAELADLIKDYSKPGGSDMHRPPAFACLYTKPYAGRSIHVMITNAKRRDIKAAALFFNRHQPSSPFLADPSKTLLTMPILYPPSLIACKRRLKDGPLDALLLNSGEPGKESREPKVVYKLSASVGNGVTLKDLKGQLRLFLLDLEFFGGGAIDNVEAEMTEEALLKVLNLKPNSPSTSDEHVTSDARKQGGQVEKHPYLSLGESEKNLRLYIEDDPTLWEMHDEFIDSGMSGPNGFYWDFFLPLTPEAEQEDFLDGKSWSNVFAYMDQDDEEEVEGKATPVNLDNDEVEPDGGDTTGNAHPVARTAQTKRTFTSSELRKSHVLSARGVSSLLYSHTQPPRAEDLWIPSFSLGSLFDQIDARDEAEWLSSD</sequence>
<proteinExistence type="predicted"/>
<dbReference type="GeneID" id="9595503"/>
<dbReference type="OrthoDB" id="10353901at2759"/>
<dbReference type="Proteomes" id="UP000007431">
    <property type="component" value="Unassembled WGS sequence"/>
</dbReference>
<accession>D8PVP1</accession>